<name>O18231_CAEEL</name>
<gene>
    <name evidence="2" type="ORF">CELE_Y57G11C.5</name>
    <name evidence="2 4" type="ORF">Y57G11C.5</name>
</gene>
<dbReference type="Gene3D" id="2.30.39.10">
    <property type="entry name" value="Alpha-1-antitrypsin, domain 1"/>
    <property type="match status" value="1"/>
</dbReference>
<dbReference type="SUPFAM" id="SSF56574">
    <property type="entry name" value="Serpins"/>
    <property type="match status" value="1"/>
</dbReference>
<sequence>MSNNSKSTESRNKSQTSWNPFRKMLSMVTGRTGSESNSNTSDGEKTILRWTTACLTTTCPIFSRNPQFNMIYCPVPSLLMYVIITLASENAMTKTLHRLFELTDSDVDEIREMAQKLAELQHPKHFYCFIRFLVDEQETTTVSKELMIKSNDVAFQQVFASFRPSRITKFLNSLTFSPVSLNRPSLLTTNGYGSAGLNATWIGKTRKAGLNRFACTYHKKKNEEFFEIRTAYRTINMEQFQVFEIPFKFGLSSACFGSLLILRPHLIGSLPYANRQLTTQSLSKMLDELYTAQWITEGRLLLPQFSVDSCHDLWKNLMRHGVQPDLGQSQKAPPMASLWHWAHLRVGSEGIRGNVMTKKNGAKLTASQKALQNTFHNRVDSDSLLKKHQSYAARIDSPFTYLVMVQGIPIFTGSYFGAPPPKSTEIFINAPERIRHHRTYITKHRRYPKETRKQKLMRRVRKSEDREKEKDKKRARKEQKNQKVENLEQSTTASSTSSLSSPEITVSKKPEIKNDDKSKSKGWRHLANRIFKRKN</sequence>
<protein>
    <submittedName>
        <fullName evidence="2">SERPIN domain-containing protein</fullName>
    </submittedName>
</protein>
<evidence type="ECO:0000256" key="1">
    <source>
        <dbReference type="SAM" id="MobiDB-lite"/>
    </source>
</evidence>
<dbReference type="OMA" id="WTASCIN"/>
<dbReference type="eggNOG" id="ENOG502TH4B">
    <property type="taxonomic scope" value="Eukaryota"/>
</dbReference>
<dbReference type="InterPro" id="IPR036186">
    <property type="entry name" value="Serpin_sf"/>
</dbReference>
<dbReference type="EMBL" id="BX284604">
    <property type="protein sequence ID" value="CAB16507.4"/>
    <property type="molecule type" value="Genomic_DNA"/>
</dbReference>
<dbReference type="WormBase" id="Y57G11C.5a">
    <property type="protein sequence ID" value="CE43636"/>
    <property type="gene ID" value="WBGene00013303"/>
</dbReference>
<dbReference type="Gene3D" id="3.30.497.10">
    <property type="entry name" value="Antithrombin, subunit I, domain 2"/>
    <property type="match status" value="1"/>
</dbReference>
<evidence type="ECO:0000313" key="3">
    <source>
        <dbReference type="Proteomes" id="UP000001940"/>
    </source>
</evidence>
<evidence type="ECO:0000313" key="4">
    <source>
        <dbReference type="WormBase" id="Y57G11C.5a"/>
    </source>
</evidence>
<organism evidence="2 3">
    <name type="scientific">Caenorhabditis elegans</name>
    <dbReference type="NCBI Taxonomy" id="6239"/>
    <lineage>
        <taxon>Eukaryota</taxon>
        <taxon>Metazoa</taxon>
        <taxon>Ecdysozoa</taxon>
        <taxon>Nematoda</taxon>
        <taxon>Chromadorea</taxon>
        <taxon>Rhabditida</taxon>
        <taxon>Rhabditina</taxon>
        <taxon>Rhabditomorpha</taxon>
        <taxon>Rhabditoidea</taxon>
        <taxon>Rhabditidae</taxon>
        <taxon>Peloderinae</taxon>
        <taxon>Caenorhabditis</taxon>
    </lineage>
</organism>
<dbReference type="RefSeq" id="NP_001255826.1">
    <property type="nucleotide sequence ID" value="NM_001268897.1"/>
</dbReference>
<dbReference type="KEGG" id="cel:CELE_Y57G11C.5"/>
<dbReference type="HOGENOM" id="CLU_036536_0_0_1"/>
<feature type="region of interest" description="Disordered" evidence="1">
    <location>
        <begin position="445"/>
        <end position="535"/>
    </location>
</feature>
<dbReference type="OrthoDB" id="5845797at2759"/>
<feature type="compositionally biased region" description="Basic and acidic residues" evidence="1">
    <location>
        <begin position="462"/>
        <end position="486"/>
    </location>
</feature>
<feature type="compositionally biased region" description="Low complexity" evidence="1">
    <location>
        <begin position="490"/>
        <end position="505"/>
    </location>
</feature>
<dbReference type="STRING" id="6239.Y57G11C.5a.1"/>
<dbReference type="AlphaFoldDB" id="O18231"/>
<dbReference type="InterPro" id="IPR042185">
    <property type="entry name" value="Serpin_sf_2"/>
</dbReference>
<dbReference type="FunCoup" id="O18231">
    <property type="interactions" value="1024"/>
</dbReference>
<dbReference type="ExpressionAtlas" id="O18231">
    <property type="expression patterns" value="baseline and differential"/>
</dbReference>
<dbReference type="PaxDb" id="6239-Y57G11C.5a"/>
<dbReference type="UCSC" id="Y57G11C.5">
    <property type="organism name" value="c. elegans"/>
</dbReference>
<feature type="compositionally biased region" description="Basic residues" evidence="1">
    <location>
        <begin position="520"/>
        <end position="535"/>
    </location>
</feature>
<proteinExistence type="predicted"/>
<dbReference type="Bgee" id="WBGene00013303">
    <property type="expression patterns" value="Expressed in adult organism and 3 other cell types or tissues"/>
</dbReference>
<dbReference type="InParanoid" id="O18231"/>
<dbReference type="InterPro" id="IPR042178">
    <property type="entry name" value="Serpin_sf_1"/>
</dbReference>
<feature type="compositionally biased region" description="Basic and acidic residues" evidence="1">
    <location>
        <begin position="506"/>
        <end position="519"/>
    </location>
</feature>
<dbReference type="AGR" id="WB:WBGene00013303"/>
<dbReference type="SMR" id="O18231"/>
<keyword evidence="3" id="KW-1185">Reference proteome</keyword>
<reference evidence="2 3" key="1">
    <citation type="journal article" date="1998" name="Science">
        <title>Genome sequence of the nematode C. elegans: a platform for investigating biology.</title>
        <authorList>
            <consortium name="The C. elegans sequencing consortium"/>
            <person name="Sulson J.E."/>
            <person name="Waterston R."/>
        </authorList>
    </citation>
    <scope>NUCLEOTIDE SEQUENCE [LARGE SCALE GENOMIC DNA]</scope>
    <source>
        <strain evidence="2 3">Bristol N2</strain>
    </source>
</reference>
<dbReference type="CTD" id="190371"/>
<accession>O18231</accession>
<dbReference type="GeneID" id="190371"/>
<dbReference type="Proteomes" id="UP000001940">
    <property type="component" value="Chromosome IV"/>
</dbReference>
<evidence type="ECO:0000313" key="2">
    <source>
        <dbReference type="EMBL" id="CAB16507.4"/>
    </source>
</evidence>